<dbReference type="AlphaFoldDB" id="A0A1I3QD74"/>
<evidence type="ECO:0000256" key="15">
    <source>
        <dbReference type="SAM" id="Coils"/>
    </source>
</evidence>
<comment type="function">
    <text evidence="10 13">F(1)F(0) ATP synthase produces ATP from ADP in the presence of a proton or sodium gradient. F-type ATPases consist of two structural domains, F(1) containing the extramembraneous catalytic core and F(0) containing the membrane proton channel, linked together by a central stalk and a peripheral stalk. During catalysis, ATP synthesis in the catalytic domain of F(1) is coupled via a rotary mechanism of the central stalk subunits to proton translocation.</text>
</comment>
<dbReference type="STRING" id="390807.SAMN04488095_2497"/>
<dbReference type="InterPro" id="IPR002146">
    <property type="entry name" value="ATP_synth_b/b'su_bac/chlpt"/>
</dbReference>
<evidence type="ECO:0000256" key="3">
    <source>
        <dbReference type="ARBA" id="ARBA00022547"/>
    </source>
</evidence>
<proteinExistence type="inferred from homology"/>
<evidence type="ECO:0000256" key="14">
    <source>
        <dbReference type="RuleBase" id="RU003848"/>
    </source>
</evidence>
<keyword evidence="6 13" id="KW-1133">Transmembrane helix</keyword>
<evidence type="ECO:0000313" key="16">
    <source>
        <dbReference type="EMBL" id="SFJ31848.1"/>
    </source>
</evidence>
<evidence type="ECO:0000256" key="7">
    <source>
        <dbReference type="ARBA" id="ARBA00023065"/>
    </source>
</evidence>
<dbReference type="EMBL" id="FORA01000003">
    <property type="protein sequence ID" value="SFJ31848.1"/>
    <property type="molecule type" value="Genomic_DNA"/>
</dbReference>
<keyword evidence="8 13" id="KW-0472">Membrane</keyword>
<dbReference type="GO" id="GO:0045259">
    <property type="term" value="C:proton-transporting ATP synthase complex"/>
    <property type="evidence" value="ECO:0007669"/>
    <property type="project" value="UniProtKB-KW"/>
</dbReference>
<feature type="transmembrane region" description="Helical" evidence="13">
    <location>
        <begin position="36"/>
        <end position="55"/>
    </location>
</feature>
<dbReference type="CDD" id="cd06503">
    <property type="entry name" value="ATP-synt_Fo_b"/>
    <property type="match status" value="1"/>
</dbReference>
<evidence type="ECO:0000256" key="12">
    <source>
        <dbReference type="ARBA" id="ARBA00037847"/>
    </source>
</evidence>
<sequence>MATTPIEQELAGACVNSLGNAIGMPQLCDAWFGNQVFWLLVALVAIYLILTKLALPRLSAVLAERTGTISNDLAAAEDLNRQAKDAEAAYEKALADARAEAQRISDEARAAIKVDLDAAIATADEKIAAKSAESEKQISEIRAGATASIAEVAKDVAAEIVKALGGKVDQSKVDAAVVARMKGN</sequence>
<dbReference type="HAMAP" id="MF_01398">
    <property type="entry name" value="ATP_synth_b_bprime"/>
    <property type="match status" value="1"/>
</dbReference>
<evidence type="ECO:0000256" key="13">
    <source>
        <dbReference type="HAMAP-Rule" id="MF_01398"/>
    </source>
</evidence>
<dbReference type="InterPro" id="IPR050059">
    <property type="entry name" value="ATP_synthase_B_chain"/>
</dbReference>
<evidence type="ECO:0000256" key="2">
    <source>
        <dbReference type="ARBA" id="ARBA00022448"/>
    </source>
</evidence>
<keyword evidence="5 13" id="KW-0375">Hydrogen ion transport</keyword>
<dbReference type="GO" id="GO:0046933">
    <property type="term" value="F:proton-transporting ATP synthase activity, rotational mechanism"/>
    <property type="evidence" value="ECO:0007669"/>
    <property type="project" value="UniProtKB-UniRule"/>
</dbReference>
<comment type="subcellular location">
    <subcellularLocation>
        <location evidence="13">Cell membrane</location>
        <topology evidence="13">Single-pass membrane protein</topology>
    </subcellularLocation>
    <subcellularLocation>
        <location evidence="12">Endomembrane system</location>
        <topology evidence="12">Single-pass membrane protein</topology>
    </subcellularLocation>
</comment>
<name>A0A1I3QD74_9RHOB</name>
<evidence type="ECO:0000256" key="5">
    <source>
        <dbReference type="ARBA" id="ARBA00022781"/>
    </source>
</evidence>
<evidence type="ECO:0000256" key="9">
    <source>
        <dbReference type="ARBA" id="ARBA00023310"/>
    </source>
</evidence>
<reference evidence="16 17" key="1">
    <citation type="submission" date="2016-10" db="EMBL/GenBank/DDBJ databases">
        <authorList>
            <person name="de Groot N.N."/>
        </authorList>
    </citation>
    <scope>NUCLEOTIDE SEQUENCE [LARGE SCALE GENOMIC DNA]</scope>
    <source>
        <strain evidence="16 17">DSM 19073</strain>
    </source>
</reference>
<dbReference type="GO" id="GO:0005886">
    <property type="term" value="C:plasma membrane"/>
    <property type="evidence" value="ECO:0007669"/>
    <property type="project" value="UniProtKB-SubCell"/>
</dbReference>
<comment type="similarity">
    <text evidence="1 13 14">Belongs to the ATPase B chain family.</text>
</comment>
<accession>A0A1I3QD74</accession>
<keyword evidence="4 13" id="KW-0812">Transmembrane</keyword>
<keyword evidence="13" id="KW-1003">Cell membrane</keyword>
<protein>
    <recommendedName>
        <fullName evidence="13">ATP synthase subunit b</fullName>
    </recommendedName>
    <alternativeName>
        <fullName evidence="13">ATP synthase F(0) sector subunit b</fullName>
    </alternativeName>
    <alternativeName>
        <fullName evidence="13">ATPase subunit I</fullName>
    </alternativeName>
    <alternativeName>
        <fullName evidence="13">F-type ATPase subunit b</fullName>
        <shortName evidence="13">F-ATPase subunit b</shortName>
    </alternativeName>
</protein>
<dbReference type="PANTHER" id="PTHR33445:SF1">
    <property type="entry name" value="ATP SYNTHASE SUBUNIT B"/>
    <property type="match status" value="1"/>
</dbReference>
<dbReference type="Proteomes" id="UP000199110">
    <property type="component" value="Unassembled WGS sequence"/>
</dbReference>
<comment type="function">
    <text evidence="11">Component of the F(0) channel, it forms part of the peripheral stalk, linking F(1) to F(0). The b'-subunit is a diverged and duplicated form of b found in plants and photosynthetic bacteria.</text>
</comment>
<dbReference type="PANTHER" id="PTHR33445">
    <property type="entry name" value="ATP SYNTHASE SUBUNIT B', CHLOROPLASTIC"/>
    <property type="match status" value="1"/>
</dbReference>
<evidence type="ECO:0000256" key="8">
    <source>
        <dbReference type="ARBA" id="ARBA00023136"/>
    </source>
</evidence>
<keyword evidence="9 13" id="KW-0066">ATP synthesis</keyword>
<evidence type="ECO:0000256" key="11">
    <source>
        <dbReference type="ARBA" id="ARBA00025614"/>
    </source>
</evidence>
<keyword evidence="15" id="KW-0175">Coiled coil</keyword>
<dbReference type="NCBIfam" id="NF009988">
    <property type="entry name" value="PRK13454.1"/>
    <property type="match status" value="1"/>
</dbReference>
<dbReference type="Pfam" id="PF00430">
    <property type="entry name" value="ATP-synt_B"/>
    <property type="match status" value="1"/>
</dbReference>
<gene>
    <name evidence="13" type="primary">atpF</name>
    <name evidence="16" type="ORF">SAMN04488095_2497</name>
</gene>
<comment type="subunit">
    <text evidence="13">F-type ATPases have 2 components, F(1) - the catalytic core - and F(0) - the membrane proton channel. F(1) has five subunits: alpha(3), beta(3), gamma(1), delta(1), epsilon(1). F(0) has three main subunits: a(1), b(2) and c(10-14). The alpha and beta chains form an alternating ring which encloses part of the gamma chain. F(1) is attached to F(0) by a central stalk formed by the gamma and epsilon chains, while a peripheral stalk is formed by the delta and b chains.</text>
</comment>
<evidence type="ECO:0000256" key="1">
    <source>
        <dbReference type="ARBA" id="ARBA00005513"/>
    </source>
</evidence>
<dbReference type="OrthoDB" id="9805716at2"/>
<organism evidence="16 17">
    <name type="scientific">Jannaschia pohangensis</name>
    <dbReference type="NCBI Taxonomy" id="390807"/>
    <lineage>
        <taxon>Bacteria</taxon>
        <taxon>Pseudomonadati</taxon>
        <taxon>Pseudomonadota</taxon>
        <taxon>Alphaproteobacteria</taxon>
        <taxon>Rhodobacterales</taxon>
        <taxon>Roseobacteraceae</taxon>
        <taxon>Jannaschia</taxon>
    </lineage>
</organism>
<evidence type="ECO:0000256" key="10">
    <source>
        <dbReference type="ARBA" id="ARBA00025198"/>
    </source>
</evidence>
<keyword evidence="3 13" id="KW-0138">CF(0)</keyword>
<evidence type="ECO:0000256" key="6">
    <source>
        <dbReference type="ARBA" id="ARBA00022989"/>
    </source>
</evidence>
<keyword evidence="7 13" id="KW-0406">Ion transport</keyword>
<dbReference type="GO" id="GO:0012505">
    <property type="term" value="C:endomembrane system"/>
    <property type="evidence" value="ECO:0007669"/>
    <property type="project" value="UniProtKB-SubCell"/>
</dbReference>
<feature type="coiled-coil region" evidence="15">
    <location>
        <begin position="69"/>
        <end position="114"/>
    </location>
</feature>
<dbReference type="RefSeq" id="WP_092781084.1">
    <property type="nucleotide sequence ID" value="NZ_FORA01000003.1"/>
</dbReference>
<dbReference type="GO" id="GO:0046961">
    <property type="term" value="F:proton-transporting ATPase activity, rotational mechanism"/>
    <property type="evidence" value="ECO:0007669"/>
    <property type="project" value="TreeGrafter"/>
</dbReference>
<evidence type="ECO:0000313" key="17">
    <source>
        <dbReference type="Proteomes" id="UP000199110"/>
    </source>
</evidence>
<evidence type="ECO:0000256" key="4">
    <source>
        <dbReference type="ARBA" id="ARBA00022692"/>
    </source>
</evidence>
<keyword evidence="17" id="KW-1185">Reference proteome</keyword>
<keyword evidence="2 13" id="KW-0813">Transport</keyword>